<reference evidence="2 3" key="1">
    <citation type="submission" date="2017-09" db="EMBL/GenBank/DDBJ databases">
        <title>Depth-based differentiation of microbial function through sediment-hosted aquifers and enrichment of novel symbionts in the deep terrestrial subsurface.</title>
        <authorList>
            <person name="Probst A.J."/>
            <person name="Ladd B."/>
            <person name="Jarett J.K."/>
            <person name="Geller-Mcgrath D.E."/>
            <person name="Sieber C.M."/>
            <person name="Emerson J.B."/>
            <person name="Anantharaman K."/>
            <person name="Thomas B.C."/>
            <person name="Malmstrom R."/>
            <person name="Stieglmeier M."/>
            <person name="Klingl A."/>
            <person name="Woyke T."/>
            <person name="Ryan C.M."/>
            <person name="Banfield J.F."/>
        </authorList>
    </citation>
    <scope>NUCLEOTIDE SEQUENCE [LARGE SCALE GENOMIC DNA]</scope>
    <source>
        <strain evidence="2">CG23_combo_of_CG06-09_8_20_14_all_34_8</strain>
    </source>
</reference>
<feature type="compositionally biased region" description="Polar residues" evidence="1">
    <location>
        <begin position="37"/>
        <end position="48"/>
    </location>
</feature>
<dbReference type="EMBL" id="PCSR01000105">
    <property type="protein sequence ID" value="PIP52805.1"/>
    <property type="molecule type" value="Genomic_DNA"/>
</dbReference>
<proteinExistence type="predicted"/>
<name>A0A2H0B570_9BACT</name>
<dbReference type="Proteomes" id="UP000229459">
    <property type="component" value="Unassembled WGS sequence"/>
</dbReference>
<feature type="compositionally biased region" description="Basic and acidic residues" evidence="1">
    <location>
        <begin position="50"/>
        <end position="59"/>
    </location>
</feature>
<comment type="caution">
    <text evidence="2">The sequence shown here is derived from an EMBL/GenBank/DDBJ whole genome shotgun (WGS) entry which is preliminary data.</text>
</comment>
<protein>
    <submittedName>
        <fullName evidence="2">Uncharacterized protein</fullName>
    </submittedName>
</protein>
<evidence type="ECO:0000256" key="1">
    <source>
        <dbReference type="SAM" id="MobiDB-lite"/>
    </source>
</evidence>
<dbReference type="AlphaFoldDB" id="A0A2H0B570"/>
<feature type="region of interest" description="Disordered" evidence="1">
    <location>
        <begin position="37"/>
        <end position="59"/>
    </location>
</feature>
<evidence type="ECO:0000313" key="2">
    <source>
        <dbReference type="EMBL" id="PIP52805.1"/>
    </source>
</evidence>
<organism evidence="2 3">
    <name type="scientific">Candidatus Beckwithbacteria bacterium CG23_combo_of_CG06-09_8_20_14_all_34_8</name>
    <dbReference type="NCBI Taxonomy" id="1974497"/>
    <lineage>
        <taxon>Bacteria</taxon>
        <taxon>Candidatus Beckwithiibacteriota</taxon>
    </lineage>
</organism>
<sequence>MKIHNPDKKTYAKPEIILEESLEVRAGSSMQKAIVNLQTTDGRQSQMTVEEARKRGLLK</sequence>
<accession>A0A2H0B570</accession>
<evidence type="ECO:0000313" key="3">
    <source>
        <dbReference type="Proteomes" id="UP000229459"/>
    </source>
</evidence>
<gene>
    <name evidence="2" type="ORF">COX08_04480</name>
</gene>